<keyword evidence="1" id="KW-1133">Transmembrane helix</keyword>
<dbReference type="AlphaFoldDB" id="A0A8T0GXL6"/>
<feature type="transmembrane region" description="Helical" evidence="1">
    <location>
        <begin position="86"/>
        <end position="108"/>
    </location>
</feature>
<name>A0A8T0GXL6_CERPU</name>
<keyword evidence="1" id="KW-0812">Transmembrane</keyword>
<evidence type="ECO:0000256" key="1">
    <source>
        <dbReference type="SAM" id="Phobius"/>
    </source>
</evidence>
<evidence type="ECO:0000313" key="2">
    <source>
        <dbReference type="EMBL" id="KAG0563297.1"/>
    </source>
</evidence>
<accession>A0A8T0GXL6</accession>
<keyword evidence="3" id="KW-1185">Reference proteome</keyword>
<reference evidence="2" key="1">
    <citation type="submission" date="2020-06" db="EMBL/GenBank/DDBJ databases">
        <title>WGS assembly of Ceratodon purpureus strain R40.</title>
        <authorList>
            <person name="Carey S.B."/>
            <person name="Jenkins J."/>
            <person name="Shu S."/>
            <person name="Lovell J.T."/>
            <person name="Sreedasyam A."/>
            <person name="Maumus F."/>
            <person name="Tiley G.P."/>
            <person name="Fernandez-Pozo N."/>
            <person name="Barry K."/>
            <person name="Chen C."/>
            <person name="Wang M."/>
            <person name="Lipzen A."/>
            <person name="Daum C."/>
            <person name="Saski C.A."/>
            <person name="Payton A.C."/>
            <person name="Mcbreen J.C."/>
            <person name="Conrad R.E."/>
            <person name="Kollar L.M."/>
            <person name="Olsson S."/>
            <person name="Huttunen S."/>
            <person name="Landis J.B."/>
            <person name="Wickett N.J."/>
            <person name="Johnson M.G."/>
            <person name="Rensing S.A."/>
            <person name="Grimwood J."/>
            <person name="Schmutz J."/>
            <person name="Mcdaniel S.F."/>
        </authorList>
    </citation>
    <scope>NUCLEOTIDE SEQUENCE</scope>
    <source>
        <strain evidence="2">R40</strain>
    </source>
</reference>
<organism evidence="2 3">
    <name type="scientific">Ceratodon purpureus</name>
    <name type="common">Fire moss</name>
    <name type="synonym">Dicranum purpureum</name>
    <dbReference type="NCBI Taxonomy" id="3225"/>
    <lineage>
        <taxon>Eukaryota</taxon>
        <taxon>Viridiplantae</taxon>
        <taxon>Streptophyta</taxon>
        <taxon>Embryophyta</taxon>
        <taxon>Bryophyta</taxon>
        <taxon>Bryophytina</taxon>
        <taxon>Bryopsida</taxon>
        <taxon>Dicranidae</taxon>
        <taxon>Pseudoditrichales</taxon>
        <taxon>Ditrichaceae</taxon>
        <taxon>Ceratodon</taxon>
    </lineage>
</organism>
<keyword evidence="1" id="KW-0472">Membrane</keyword>
<dbReference type="Proteomes" id="UP000822688">
    <property type="component" value="Chromosome 8"/>
</dbReference>
<gene>
    <name evidence="2" type="ORF">KC19_8G019800</name>
</gene>
<comment type="caution">
    <text evidence="2">The sequence shown here is derived from an EMBL/GenBank/DDBJ whole genome shotgun (WGS) entry which is preliminary data.</text>
</comment>
<proteinExistence type="predicted"/>
<sequence length="109" mass="11758">MITTLVHSDGCQLDHFGLLGSAQESRHRAGTGRLFSSSAVVRWFSVCVCECVCCSKLNNVSFEGGRLVGSTFQSFGFWTVEVDLKVALVLVCWCGLAPGLLMAGFLCMT</sequence>
<dbReference type="EMBL" id="CM026429">
    <property type="protein sequence ID" value="KAG0563297.1"/>
    <property type="molecule type" value="Genomic_DNA"/>
</dbReference>
<protein>
    <submittedName>
        <fullName evidence="2">Uncharacterized protein</fullName>
    </submittedName>
</protein>
<evidence type="ECO:0000313" key="3">
    <source>
        <dbReference type="Proteomes" id="UP000822688"/>
    </source>
</evidence>